<keyword evidence="2" id="KW-1185">Reference proteome</keyword>
<proteinExistence type="predicted"/>
<name>A0A8T2QQ84_CERRI</name>
<gene>
    <name evidence="1" type="ORF">KP509_33G044100</name>
</gene>
<evidence type="ECO:0000313" key="1">
    <source>
        <dbReference type="EMBL" id="KAH7285754.1"/>
    </source>
</evidence>
<dbReference type="AlphaFoldDB" id="A0A8T2QQ84"/>
<dbReference type="EMBL" id="CM035438">
    <property type="protein sequence ID" value="KAH7285754.1"/>
    <property type="molecule type" value="Genomic_DNA"/>
</dbReference>
<accession>A0A8T2QQ84</accession>
<organism evidence="1 2">
    <name type="scientific">Ceratopteris richardii</name>
    <name type="common">Triangle waterfern</name>
    <dbReference type="NCBI Taxonomy" id="49495"/>
    <lineage>
        <taxon>Eukaryota</taxon>
        <taxon>Viridiplantae</taxon>
        <taxon>Streptophyta</taxon>
        <taxon>Embryophyta</taxon>
        <taxon>Tracheophyta</taxon>
        <taxon>Polypodiopsida</taxon>
        <taxon>Polypodiidae</taxon>
        <taxon>Polypodiales</taxon>
        <taxon>Pteridineae</taxon>
        <taxon>Pteridaceae</taxon>
        <taxon>Parkerioideae</taxon>
        <taxon>Ceratopteris</taxon>
    </lineage>
</organism>
<sequence>MRRKSKARQAAAAMAPCFVEPMLNMPIGLSCIEDKGLSHASTCVQVGVASDSTIIFGFPL</sequence>
<dbReference type="Proteomes" id="UP000825935">
    <property type="component" value="Chromosome 33"/>
</dbReference>
<dbReference type="PROSITE" id="PS51257">
    <property type="entry name" value="PROKAR_LIPOPROTEIN"/>
    <property type="match status" value="1"/>
</dbReference>
<comment type="caution">
    <text evidence="1">The sequence shown here is derived from an EMBL/GenBank/DDBJ whole genome shotgun (WGS) entry which is preliminary data.</text>
</comment>
<evidence type="ECO:0000313" key="2">
    <source>
        <dbReference type="Proteomes" id="UP000825935"/>
    </source>
</evidence>
<protein>
    <submittedName>
        <fullName evidence="1">Uncharacterized protein</fullName>
    </submittedName>
</protein>
<reference evidence="1" key="1">
    <citation type="submission" date="2021-08" db="EMBL/GenBank/DDBJ databases">
        <title>WGS assembly of Ceratopteris richardii.</title>
        <authorList>
            <person name="Marchant D.B."/>
            <person name="Chen G."/>
            <person name="Jenkins J."/>
            <person name="Shu S."/>
            <person name="Leebens-Mack J."/>
            <person name="Grimwood J."/>
            <person name="Schmutz J."/>
            <person name="Soltis P."/>
            <person name="Soltis D."/>
            <person name="Chen Z.-H."/>
        </authorList>
    </citation>
    <scope>NUCLEOTIDE SEQUENCE</scope>
    <source>
        <strain evidence="1">Whitten #5841</strain>
        <tissue evidence="1">Leaf</tissue>
    </source>
</reference>